<evidence type="ECO:0000313" key="5">
    <source>
        <dbReference type="Proteomes" id="UP000298460"/>
    </source>
</evidence>
<dbReference type="GO" id="GO:0004176">
    <property type="term" value="F:ATP-dependent peptidase activity"/>
    <property type="evidence" value="ECO:0007669"/>
    <property type="project" value="TreeGrafter"/>
</dbReference>
<dbReference type="InterPro" id="IPR023562">
    <property type="entry name" value="ClpP/TepA"/>
</dbReference>
<evidence type="ECO:0000256" key="2">
    <source>
        <dbReference type="ARBA" id="ARBA00022801"/>
    </source>
</evidence>
<dbReference type="Proteomes" id="UP000298460">
    <property type="component" value="Unassembled WGS sequence"/>
</dbReference>
<organism evidence="4 5">
    <name type="scientific">Desulfosporosinus fructosivorans</name>
    <dbReference type="NCBI Taxonomy" id="2018669"/>
    <lineage>
        <taxon>Bacteria</taxon>
        <taxon>Bacillati</taxon>
        <taxon>Bacillota</taxon>
        <taxon>Clostridia</taxon>
        <taxon>Eubacteriales</taxon>
        <taxon>Desulfitobacteriaceae</taxon>
        <taxon>Desulfosporosinus</taxon>
    </lineage>
</organism>
<gene>
    <name evidence="4" type="ORF">E4K67_17420</name>
</gene>
<protein>
    <submittedName>
        <fullName evidence="4">Clp protease ClpP</fullName>
    </submittedName>
</protein>
<dbReference type="OrthoDB" id="9806592at2"/>
<dbReference type="Pfam" id="PF00574">
    <property type="entry name" value="CLP_protease"/>
    <property type="match status" value="1"/>
</dbReference>
<accession>A0A4Z0R313</accession>
<dbReference type="InterPro" id="IPR029045">
    <property type="entry name" value="ClpP/crotonase-like_dom_sf"/>
</dbReference>
<dbReference type="SUPFAM" id="SSF52096">
    <property type="entry name" value="ClpP/crotonase"/>
    <property type="match status" value="1"/>
</dbReference>
<evidence type="ECO:0000313" key="4">
    <source>
        <dbReference type="EMBL" id="TGE36879.1"/>
    </source>
</evidence>
<evidence type="ECO:0000256" key="1">
    <source>
        <dbReference type="ARBA" id="ARBA00022670"/>
    </source>
</evidence>
<dbReference type="NCBIfam" id="NF045542">
    <property type="entry name" value="Clp_rel_HeadMat"/>
    <property type="match status" value="1"/>
</dbReference>
<dbReference type="PANTHER" id="PTHR10381">
    <property type="entry name" value="ATP-DEPENDENT CLP PROTEASE PROTEOLYTIC SUBUNIT"/>
    <property type="match status" value="1"/>
</dbReference>
<proteinExistence type="predicted"/>
<sequence>MSRFWQFIRNQASGTTPENIELRIEGNIVDSEDAWLYEWFGIPAASPNAFRIELAQYAGKDITLWVDSYGGSVFAATGMYIALIEHKQTGAKITGKVGSKAMSAGTIPLMACDEILMSLVAIMMVHNPLSSIQGYASDMRKAADVLDIIKDTIINAYANKTGKPRDVISAMMDDETYMSANVAVKEGFADGVLYQENGKPENIMNFAYNRITIQNSANESIRHLFALVDSSVIPVKNSKEEEFIVDLAELKEKYPDIYNSAINEGTLVVVKAERERIKAFDVLNGKVDADFLANAKYVEGATAENVLFKAMQEGKIINAAYVTSAEADAETANAVPGDASDDAKPDEVTGILNKVTAIAKRTLGIQEGGK</sequence>
<dbReference type="GO" id="GO:0004252">
    <property type="term" value="F:serine-type endopeptidase activity"/>
    <property type="evidence" value="ECO:0007669"/>
    <property type="project" value="TreeGrafter"/>
</dbReference>
<keyword evidence="3" id="KW-0720">Serine protease</keyword>
<keyword evidence="1 4" id="KW-0645">Protease</keyword>
<comment type="caution">
    <text evidence="4">The sequence shown here is derived from an EMBL/GenBank/DDBJ whole genome shotgun (WGS) entry which is preliminary data.</text>
</comment>
<reference evidence="4 5" key="1">
    <citation type="submission" date="2019-03" db="EMBL/GenBank/DDBJ databases">
        <title>Draft Genome Sequence of Desulfosporosinus fructosivorans Strain 63.6F, Isolated from Marine Sediment in the Baltic Sea.</title>
        <authorList>
            <person name="Hausmann B."/>
            <person name="Vandieken V."/>
            <person name="Pjevac P."/>
            <person name="Schreck K."/>
            <person name="Herbold C.W."/>
            <person name="Loy A."/>
        </authorList>
    </citation>
    <scope>NUCLEOTIDE SEQUENCE [LARGE SCALE GENOMIC DNA]</scope>
    <source>
        <strain evidence="4 5">63.6F</strain>
    </source>
</reference>
<evidence type="ECO:0000256" key="3">
    <source>
        <dbReference type="ARBA" id="ARBA00022825"/>
    </source>
</evidence>
<name>A0A4Z0R313_9FIRM</name>
<dbReference type="GO" id="GO:0051117">
    <property type="term" value="F:ATPase binding"/>
    <property type="evidence" value="ECO:0007669"/>
    <property type="project" value="TreeGrafter"/>
</dbReference>
<dbReference type="AlphaFoldDB" id="A0A4Z0R313"/>
<keyword evidence="5" id="KW-1185">Reference proteome</keyword>
<dbReference type="GO" id="GO:0009368">
    <property type="term" value="C:endopeptidase Clp complex"/>
    <property type="evidence" value="ECO:0007669"/>
    <property type="project" value="TreeGrafter"/>
</dbReference>
<dbReference type="PANTHER" id="PTHR10381:SF70">
    <property type="entry name" value="ATP-DEPENDENT CLP PROTEASE PROTEOLYTIC SUBUNIT"/>
    <property type="match status" value="1"/>
</dbReference>
<keyword evidence="2" id="KW-0378">Hydrolase</keyword>
<dbReference type="Gene3D" id="3.90.226.10">
    <property type="entry name" value="2-enoyl-CoA Hydratase, Chain A, domain 1"/>
    <property type="match status" value="1"/>
</dbReference>
<dbReference type="EMBL" id="SPQQ01000006">
    <property type="protein sequence ID" value="TGE36879.1"/>
    <property type="molecule type" value="Genomic_DNA"/>
</dbReference>
<dbReference type="GO" id="GO:0006515">
    <property type="term" value="P:protein quality control for misfolded or incompletely synthesized proteins"/>
    <property type="evidence" value="ECO:0007669"/>
    <property type="project" value="TreeGrafter"/>
</dbReference>
<dbReference type="RefSeq" id="WP_135548950.1">
    <property type="nucleotide sequence ID" value="NZ_SPQQ01000006.1"/>
</dbReference>
<dbReference type="CDD" id="cd07016">
    <property type="entry name" value="S14_ClpP_1"/>
    <property type="match status" value="1"/>
</dbReference>